<dbReference type="InterPro" id="IPR036188">
    <property type="entry name" value="FAD/NAD-bd_sf"/>
</dbReference>
<dbReference type="OrthoDB" id="1923006at2759"/>
<accession>A0A1R1XTM5</accession>
<evidence type="ECO:0000313" key="3">
    <source>
        <dbReference type="Proteomes" id="UP000187283"/>
    </source>
</evidence>
<dbReference type="STRING" id="133412.A0A1R1XTM5"/>
<dbReference type="Gene3D" id="3.30.519.10">
    <property type="entry name" value="Guanine Nucleotide Dissociation Inhibitor, domain 2"/>
    <property type="match status" value="1"/>
</dbReference>
<dbReference type="PRINTS" id="PR00891">
    <property type="entry name" value="RABGDIREP"/>
</dbReference>
<comment type="similarity">
    <text evidence="1">Belongs to the Rab GDI family.</text>
</comment>
<sequence length="468" mass="51949">MDSGDSFEEDYDFAILGFGVTESVLASALSKAGKKVIHISPENHYGGATCSLNFVDFINEILNSDSKLFSHVEIGIGSFEPLNKSTILAENQASKARSNEKIGLDNNKNPKTNDLLSQIFRKLELNDDFLVDTLVDKYYDIIDSIVSKNNKYCIELLPKLIRCRGDMISLLIDSNLGQFIEFLGLEGNYIISKSICTKVPDTKQVIFSDPLLSLKSRFSLSKFIKFIETCTLNNSLEDSVSEYPTFKSLLNEKFKIFGREFDAISFSICGILNPESHSSLDGCNSFVKYVSSIGKYGSMAYLYPLYGCGSELSQSFCRSAAVAGAIYIMGTEITEISKGDKLKINIGNSHVANVDSIISSHMHKNLISNSTQFQKESCNDNQEDSGNALDVNISRATGISDLDKDTLFSAYFCINDTYSNQSNEINSDINRNILFVNDRCNELDFDNNIIDAKEMFEKLCPGVGFMST</sequence>
<dbReference type="AlphaFoldDB" id="A0A1R1XTM5"/>
<keyword evidence="3" id="KW-1185">Reference proteome</keyword>
<proteinExistence type="inferred from homology"/>
<dbReference type="InterPro" id="IPR018203">
    <property type="entry name" value="GDP_dissociation_inhibitor"/>
</dbReference>
<evidence type="ECO:0000256" key="1">
    <source>
        <dbReference type="ARBA" id="ARBA00005593"/>
    </source>
</evidence>
<dbReference type="GO" id="GO:0016192">
    <property type="term" value="P:vesicle-mediated transport"/>
    <property type="evidence" value="ECO:0007669"/>
    <property type="project" value="TreeGrafter"/>
</dbReference>
<gene>
    <name evidence="2" type="ORF">AYI70_g5628</name>
</gene>
<dbReference type="EMBL" id="LSSN01001877">
    <property type="protein sequence ID" value="OMJ17981.1"/>
    <property type="molecule type" value="Genomic_DNA"/>
</dbReference>
<dbReference type="GO" id="GO:0005829">
    <property type="term" value="C:cytosol"/>
    <property type="evidence" value="ECO:0007669"/>
    <property type="project" value="TreeGrafter"/>
</dbReference>
<dbReference type="GO" id="GO:0005092">
    <property type="term" value="F:GDP-dissociation inhibitor activity"/>
    <property type="evidence" value="ECO:0007669"/>
    <property type="project" value="InterPro"/>
</dbReference>
<dbReference type="SUPFAM" id="SSF51905">
    <property type="entry name" value="FAD/NAD(P)-binding domain"/>
    <property type="match status" value="1"/>
</dbReference>
<dbReference type="Proteomes" id="UP000187283">
    <property type="component" value="Unassembled WGS sequence"/>
</dbReference>
<dbReference type="Gene3D" id="3.50.50.60">
    <property type="entry name" value="FAD/NAD(P)-binding domain"/>
    <property type="match status" value="2"/>
</dbReference>
<dbReference type="GO" id="GO:0005634">
    <property type="term" value="C:nucleus"/>
    <property type="evidence" value="ECO:0007669"/>
    <property type="project" value="TreeGrafter"/>
</dbReference>
<name>A0A1R1XTM5_9FUNG</name>
<comment type="caution">
    <text evidence="2">The sequence shown here is derived from an EMBL/GenBank/DDBJ whole genome shotgun (WGS) entry which is preliminary data.</text>
</comment>
<dbReference type="Pfam" id="PF00996">
    <property type="entry name" value="GDI"/>
    <property type="match status" value="2"/>
</dbReference>
<dbReference type="PANTHER" id="PTHR11787:SF4">
    <property type="entry name" value="CHM, RAB ESCORT PROTEIN 1"/>
    <property type="match status" value="1"/>
</dbReference>
<evidence type="ECO:0000313" key="2">
    <source>
        <dbReference type="EMBL" id="OMJ17981.1"/>
    </source>
</evidence>
<dbReference type="GO" id="GO:0007264">
    <property type="term" value="P:small GTPase-mediated signal transduction"/>
    <property type="evidence" value="ECO:0007669"/>
    <property type="project" value="InterPro"/>
</dbReference>
<protein>
    <submittedName>
        <fullName evidence="2">Rab GDP-dissociation inhibitor</fullName>
    </submittedName>
</protein>
<dbReference type="GO" id="GO:0005968">
    <property type="term" value="C:Rab-protein geranylgeranyltransferase complex"/>
    <property type="evidence" value="ECO:0007669"/>
    <property type="project" value="TreeGrafter"/>
</dbReference>
<dbReference type="PANTHER" id="PTHR11787">
    <property type="entry name" value="RAB GDP-DISSOCIATION INHIBITOR"/>
    <property type="match status" value="1"/>
</dbReference>
<organism evidence="2 3">
    <name type="scientific">Smittium culicis</name>
    <dbReference type="NCBI Taxonomy" id="133412"/>
    <lineage>
        <taxon>Eukaryota</taxon>
        <taxon>Fungi</taxon>
        <taxon>Fungi incertae sedis</taxon>
        <taxon>Zoopagomycota</taxon>
        <taxon>Kickxellomycotina</taxon>
        <taxon>Harpellomycetes</taxon>
        <taxon>Harpellales</taxon>
        <taxon>Legeriomycetaceae</taxon>
        <taxon>Smittium</taxon>
    </lineage>
</organism>
<reference evidence="2 3" key="1">
    <citation type="submission" date="2017-01" db="EMBL/GenBank/DDBJ databases">
        <authorList>
            <person name="Mah S.A."/>
            <person name="Swanson W.J."/>
            <person name="Moy G.W."/>
            <person name="Vacquier V.D."/>
        </authorList>
    </citation>
    <scope>NUCLEOTIDE SEQUENCE [LARGE SCALE GENOMIC DNA]</scope>
    <source>
        <strain evidence="2 3">GSMNP</strain>
    </source>
</reference>